<protein>
    <submittedName>
        <fullName evidence="4">Uncharacterized protein LOC120274972 isoform X1</fullName>
    </submittedName>
</protein>
<dbReference type="RefSeq" id="XP_039137435.1">
    <property type="nucleotide sequence ID" value="XM_039281501.1"/>
</dbReference>
<gene>
    <name evidence="4" type="primary">LOC120274972</name>
</gene>
<sequence>MEGTGQGSQPVSGGNPEHVGSYQDVQRLPRRNNWTISSDEALVDLLLEESKQPGVCSGSFRPEAWFRIWNEYQKRTREDTTLPQLKGRWKTLKKLYKLHSSLVGKSGWSWDFDTQRPTPGCPMVWEEIIKLNKEYKVCRDKPFPLFLKIHDLVASSTANGQYASHTGGSVRADDLVVNLDEGSGSSDSLVLHVDKDTIPSHSTGKKVSYNNASSMTKRKQLDHPNPSVSKKKSSDHTVEALNRLISLSDRRSKIMEQSKEEDDSFSFKTCMEKLSSMPGVSDVEVCVAAEALKSRENRIFFMTMRQSVIDCWLSLRMKEFRQQVE</sequence>
<dbReference type="PANTHER" id="PTHR47584">
    <property type="match status" value="1"/>
</dbReference>
<feature type="region of interest" description="Disordered" evidence="1">
    <location>
        <begin position="1"/>
        <end position="24"/>
    </location>
</feature>
<accession>A0AB40CFG1</accession>
<dbReference type="AlphaFoldDB" id="A0AB40CFG1"/>
<feature type="region of interest" description="Disordered" evidence="1">
    <location>
        <begin position="195"/>
        <end position="235"/>
    </location>
</feature>
<dbReference type="InterPro" id="IPR045026">
    <property type="entry name" value="LIMYB"/>
</dbReference>
<evidence type="ECO:0000313" key="3">
    <source>
        <dbReference type="Proteomes" id="UP001515500"/>
    </source>
</evidence>
<dbReference type="PANTHER" id="PTHR47584:SF14">
    <property type="entry name" value="L10-INTERACTING MYB DOMAIN-CONTAINING PROTEIN-LIKE"/>
    <property type="match status" value="1"/>
</dbReference>
<organism evidence="3 4">
    <name type="scientific">Dioscorea cayennensis subsp. rotundata</name>
    <name type="common">White Guinea yam</name>
    <name type="synonym">Dioscorea rotundata</name>
    <dbReference type="NCBI Taxonomy" id="55577"/>
    <lineage>
        <taxon>Eukaryota</taxon>
        <taxon>Viridiplantae</taxon>
        <taxon>Streptophyta</taxon>
        <taxon>Embryophyta</taxon>
        <taxon>Tracheophyta</taxon>
        <taxon>Spermatophyta</taxon>
        <taxon>Magnoliopsida</taxon>
        <taxon>Liliopsida</taxon>
        <taxon>Dioscoreales</taxon>
        <taxon>Dioscoreaceae</taxon>
        <taxon>Dioscorea</taxon>
    </lineage>
</organism>
<dbReference type="GeneID" id="120274972"/>
<feature type="domain" description="Myb/SANT-like" evidence="2">
    <location>
        <begin position="33"/>
        <end position="116"/>
    </location>
</feature>
<keyword evidence="3" id="KW-1185">Reference proteome</keyword>
<evidence type="ECO:0000259" key="2">
    <source>
        <dbReference type="Pfam" id="PF12776"/>
    </source>
</evidence>
<proteinExistence type="predicted"/>
<reference evidence="4" key="1">
    <citation type="submission" date="2025-08" db="UniProtKB">
        <authorList>
            <consortium name="RefSeq"/>
        </authorList>
    </citation>
    <scope>IDENTIFICATION</scope>
</reference>
<name>A0AB40CFG1_DIOCR</name>
<evidence type="ECO:0000256" key="1">
    <source>
        <dbReference type="SAM" id="MobiDB-lite"/>
    </source>
</evidence>
<dbReference type="Proteomes" id="UP001515500">
    <property type="component" value="Chromosome 13"/>
</dbReference>
<evidence type="ECO:0000313" key="4">
    <source>
        <dbReference type="RefSeq" id="XP_039137435.1"/>
    </source>
</evidence>
<dbReference type="Pfam" id="PF12776">
    <property type="entry name" value="Myb_DNA-bind_3"/>
    <property type="match status" value="1"/>
</dbReference>
<dbReference type="InterPro" id="IPR024752">
    <property type="entry name" value="Myb/SANT-like_dom"/>
</dbReference>